<dbReference type="EMBL" id="VJMH01000764">
    <property type="protein sequence ID" value="KAF0714524.1"/>
    <property type="molecule type" value="Genomic_DNA"/>
</dbReference>
<evidence type="ECO:0000256" key="1">
    <source>
        <dbReference type="PROSITE-ProRule" id="PRU00221"/>
    </source>
</evidence>
<dbReference type="SUPFAM" id="SSF50998">
    <property type="entry name" value="Quinoprotein alcohol dehydrogenase-like"/>
    <property type="match status" value="1"/>
</dbReference>
<dbReference type="PROSITE" id="PS50082">
    <property type="entry name" value="WD_REPEATS_2"/>
    <property type="match status" value="4"/>
</dbReference>
<name>A0A485KEV7_9STRA</name>
<dbReference type="PANTHER" id="PTHR44525">
    <property type="entry name" value="WD REPEAT-CONTAINING PROTEIN 27"/>
    <property type="match status" value="1"/>
</dbReference>
<feature type="repeat" description="WD" evidence="1">
    <location>
        <begin position="150"/>
        <end position="192"/>
    </location>
</feature>
<evidence type="ECO:0000313" key="5">
    <source>
        <dbReference type="Proteomes" id="UP000332933"/>
    </source>
</evidence>
<dbReference type="InterPro" id="IPR036322">
    <property type="entry name" value="WD40_repeat_dom_sf"/>
</dbReference>
<feature type="repeat" description="WD" evidence="1">
    <location>
        <begin position="528"/>
        <end position="558"/>
    </location>
</feature>
<dbReference type="PANTHER" id="PTHR44525:SF1">
    <property type="entry name" value="WD REPEAT-CONTAINING PROTEIN 27"/>
    <property type="match status" value="1"/>
</dbReference>
<evidence type="ECO:0000313" key="4">
    <source>
        <dbReference type="EMBL" id="VFT80980.1"/>
    </source>
</evidence>
<feature type="region of interest" description="Disordered" evidence="2">
    <location>
        <begin position="488"/>
        <end position="507"/>
    </location>
</feature>
<evidence type="ECO:0000313" key="3">
    <source>
        <dbReference type="EMBL" id="KAF0714524.1"/>
    </source>
</evidence>
<protein>
    <submittedName>
        <fullName evidence="4">Aste57867_3832 protein</fullName>
    </submittedName>
</protein>
<dbReference type="PROSITE" id="PS50294">
    <property type="entry name" value="WD_REPEATS_REGION"/>
    <property type="match status" value="3"/>
</dbReference>
<organism evidence="4 5">
    <name type="scientific">Aphanomyces stellatus</name>
    <dbReference type="NCBI Taxonomy" id="120398"/>
    <lineage>
        <taxon>Eukaryota</taxon>
        <taxon>Sar</taxon>
        <taxon>Stramenopiles</taxon>
        <taxon>Oomycota</taxon>
        <taxon>Saprolegniomycetes</taxon>
        <taxon>Saprolegniales</taxon>
        <taxon>Verrucalvaceae</taxon>
        <taxon>Aphanomyces</taxon>
    </lineage>
</organism>
<dbReference type="InterPro" id="IPR001680">
    <property type="entry name" value="WD40_rpt"/>
</dbReference>
<dbReference type="InterPro" id="IPR011047">
    <property type="entry name" value="Quinoprotein_ADH-like_sf"/>
</dbReference>
<dbReference type="OrthoDB" id="20669at2759"/>
<reference evidence="4 5" key="1">
    <citation type="submission" date="2019-03" db="EMBL/GenBank/DDBJ databases">
        <authorList>
            <person name="Gaulin E."/>
            <person name="Dumas B."/>
        </authorList>
    </citation>
    <scope>NUCLEOTIDE SEQUENCE [LARGE SCALE GENOMIC DNA]</scope>
    <source>
        <strain evidence="4">CBS 568.67</strain>
    </source>
</reference>
<sequence length="864" mass="94281">MPLSWQQWQPDATVSCIGASHRYVCVALEYADCVVLKLWRNTDAGGRPRPDTIEMRQVRELTGHAERVTCMTLCNDVVCTVSSDSIFIWRVGTPHVATDALTVTRHMLVDTPRCEVGAVEFDASGTLVALAYHNQVEVVTIATRDVFITLEGHMAKITAIRFHPIQPHVLVTVAEDRTFKVWDLADQKLLFQSAILSAHAILAVALNPKTGDICCGFADGTLRIYHKFATELVSLSIAAFLTRVEKQHHIATVVDQTLQATRNVVSSLPPWARSQEATDAAAARALLAAATSNPDVLPDPIEVTNTIILAMHYLVHDAPHHVTESVQRLVVGTTNYVVCMDALSYEMRIVHSFQADGGRVARVGVAKQVVLAAASLQQQEDETDTCDVWVASAFQPCVTRLRAPLHIPPPRTASPRRNSPATTLSIFPQTPPPTTSILLLPAMRLSPPKPKLASDKPVTFHARIKSSGYGPEKPKSLALKFKALKAKIPSKDNNQTKSDTTSSSDRLSREYPVDCSLLSMPMPAKTLVKWHQGAINQIAYSPDGTSLATAGNDRLVQITSSRANDIVLVGHEHYVKSVQWSHSGRHLLTSSADRTARVWCLPSDSASITIPASSKSTKAKTLPEVHAAAFYYMDKFIAVAVGNRLKLSQYAVDDKHAIATAAKNTHRFDIERLDNQSRFKTAATYTFESLQQLTALACANTCLSPVVIVAGSDKSVRLVDVGVGKTARVIPTAHATRAPHTVCLPHPSSFVSHAANLFDLFLTAACDNAVHLWDIRAENCELRFSEHVNCVHAVGVAFSPCMQYVAVGSEGKVIHMYDVRTGRTVDKLHGHTDVVSAVAFHPWCPELATASVEGTVRVYGLRTR</sequence>
<dbReference type="AlphaFoldDB" id="A0A485KEV7"/>
<dbReference type="Proteomes" id="UP000332933">
    <property type="component" value="Unassembled WGS sequence"/>
</dbReference>
<dbReference type="InterPro" id="IPR015943">
    <property type="entry name" value="WD40/YVTN_repeat-like_dom_sf"/>
</dbReference>
<evidence type="ECO:0000256" key="2">
    <source>
        <dbReference type="SAM" id="MobiDB-lite"/>
    </source>
</evidence>
<dbReference type="SMART" id="SM00320">
    <property type="entry name" value="WD40"/>
    <property type="match status" value="9"/>
</dbReference>
<feature type="repeat" description="WD" evidence="1">
    <location>
        <begin position="828"/>
        <end position="864"/>
    </location>
</feature>
<feature type="compositionally biased region" description="Polar residues" evidence="2">
    <location>
        <begin position="415"/>
        <end position="427"/>
    </location>
</feature>
<keyword evidence="5" id="KW-1185">Reference proteome</keyword>
<keyword evidence="1" id="KW-0853">WD repeat</keyword>
<reference evidence="3" key="2">
    <citation type="submission" date="2019-06" db="EMBL/GenBank/DDBJ databases">
        <title>Genomics analysis of Aphanomyces spp. identifies a new class of oomycete effector associated with host adaptation.</title>
        <authorList>
            <person name="Gaulin E."/>
        </authorList>
    </citation>
    <scope>NUCLEOTIDE SEQUENCE</scope>
    <source>
        <strain evidence="3">CBS 578.67</strain>
    </source>
</reference>
<accession>A0A485KEV7</accession>
<dbReference type="Gene3D" id="2.130.10.10">
    <property type="entry name" value="YVTN repeat-like/Quinoprotein amine dehydrogenase"/>
    <property type="match status" value="3"/>
</dbReference>
<dbReference type="Pfam" id="PF00400">
    <property type="entry name" value="WD40"/>
    <property type="match status" value="5"/>
</dbReference>
<dbReference type="SUPFAM" id="SSF50978">
    <property type="entry name" value="WD40 repeat-like"/>
    <property type="match status" value="1"/>
</dbReference>
<proteinExistence type="predicted"/>
<gene>
    <name evidence="4" type="primary">Aste57867_3832</name>
    <name evidence="3" type="ORF">As57867_003821</name>
    <name evidence="4" type="ORF">ASTE57867_3832</name>
</gene>
<dbReference type="InterPro" id="IPR042411">
    <property type="entry name" value="WDR27"/>
</dbReference>
<dbReference type="EMBL" id="CAADRA010000764">
    <property type="protein sequence ID" value="VFT80980.1"/>
    <property type="molecule type" value="Genomic_DNA"/>
</dbReference>
<feature type="region of interest" description="Disordered" evidence="2">
    <location>
        <begin position="406"/>
        <end position="432"/>
    </location>
</feature>
<feature type="repeat" description="WD" evidence="1">
    <location>
        <begin position="568"/>
        <end position="609"/>
    </location>
</feature>